<accession>A0AAV4S1C3</accession>
<evidence type="ECO:0000313" key="2">
    <source>
        <dbReference type="Proteomes" id="UP001054945"/>
    </source>
</evidence>
<dbReference type="Proteomes" id="UP001054945">
    <property type="component" value="Unassembled WGS sequence"/>
</dbReference>
<name>A0AAV4S1C3_CAEEX</name>
<keyword evidence="2" id="KW-1185">Reference proteome</keyword>
<gene>
    <name evidence="1" type="ORF">CEXT_178711</name>
</gene>
<dbReference type="AlphaFoldDB" id="A0AAV4S1C3"/>
<evidence type="ECO:0000313" key="1">
    <source>
        <dbReference type="EMBL" id="GIY27427.1"/>
    </source>
</evidence>
<proteinExistence type="predicted"/>
<dbReference type="EMBL" id="BPLR01008815">
    <property type="protein sequence ID" value="GIY27427.1"/>
    <property type="molecule type" value="Genomic_DNA"/>
</dbReference>
<organism evidence="1 2">
    <name type="scientific">Caerostris extrusa</name>
    <name type="common">Bark spider</name>
    <name type="synonym">Caerostris bankana</name>
    <dbReference type="NCBI Taxonomy" id="172846"/>
    <lineage>
        <taxon>Eukaryota</taxon>
        <taxon>Metazoa</taxon>
        <taxon>Ecdysozoa</taxon>
        <taxon>Arthropoda</taxon>
        <taxon>Chelicerata</taxon>
        <taxon>Arachnida</taxon>
        <taxon>Araneae</taxon>
        <taxon>Araneomorphae</taxon>
        <taxon>Entelegynae</taxon>
        <taxon>Araneoidea</taxon>
        <taxon>Araneidae</taxon>
        <taxon>Caerostris</taxon>
    </lineage>
</organism>
<protein>
    <submittedName>
        <fullName evidence="1">Uncharacterized protein</fullName>
    </submittedName>
</protein>
<reference evidence="1 2" key="1">
    <citation type="submission" date="2021-06" db="EMBL/GenBank/DDBJ databases">
        <title>Caerostris extrusa draft genome.</title>
        <authorList>
            <person name="Kono N."/>
            <person name="Arakawa K."/>
        </authorList>
    </citation>
    <scope>NUCLEOTIDE SEQUENCE [LARGE SCALE GENOMIC DNA]</scope>
</reference>
<sequence>MFLRKSQPEESEQKEFFIRNVVVEQVHPESVHPVSTHSDSSEALEDHNKSLLWKVCFASAGRMKNDLRLKYPVSGNSSDLFFLYQ</sequence>
<comment type="caution">
    <text evidence="1">The sequence shown here is derived from an EMBL/GenBank/DDBJ whole genome shotgun (WGS) entry which is preliminary data.</text>
</comment>